<evidence type="ECO:0000256" key="1">
    <source>
        <dbReference type="SAM" id="Phobius"/>
    </source>
</evidence>
<keyword evidence="1" id="KW-0812">Transmembrane</keyword>
<evidence type="ECO:0000313" key="3">
    <source>
        <dbReference type="Proteomes" id="UP001175271"/>
    </source>
</evidence>
<evidence type="ECO:0008006" key="4">
    <source>
        <dbReference type="Google" id="ProtNLM"/>
    </source>
</evidence>
<keyword evidence="1" id="KW-1133">Transmembrane helix</keyword>
<dbReference type="Proteomes" id="UP001175271">
    <property type="component" value="Unassembled WGS sequence"/>
</dbReference>
<dbReference type="SUPFAM" id="SSF57302">
    <property type="entry name" value="Snake toxin-like"/>
    <property type="match status" value="1"/>
</dbReference>
<feature type="transmembrane region" description="Helical" evidence="1">
    <location>
        <begin position="123"/>
        <end position="139"/>
    </location>
</feature>
<comment type="caution">
    <text evidence="2">The sequence shown here is derived from an EMBL/GenBank/DDBJ whole genome shotgun (WGS) entry which is preliminary data.</text>
</comment>
<reference evidence="2" key="1">
    <citation type="submission" date="2023-06" db="EMBL/GenBank/DDBJ databases">
        <title>Genomic analysis of the entomopathogenic nematode Steinernema hermaphroditum.</title>
        <authorList>
            <person name="Schwarz E.M."/>
            <person name="Heppert J.K."/>
            <person name="Baniya A."/>
            <person name="Schwartz H.T."/>
            <person name="Tan C.-H."/>
            <person name="Antoshechkin I."/>
            <person name="Sternberg P.W."/>
            <person name="Goodrich-Blair H."/>
            <person name="Dillman A.R."/>
        </authorList>
    </citation>
    <scope>NUCLEOTIDE SEQUENCE</scope>
    <source>
        <strain evidence="2">PS9179</strain>
        <tissue evidence="2">Whole animal</tissue>
    </source>
</reference>
<protein>
    <recommendedName>
        <fullName evidence="4">Activin types I and II receptor domain-containing protein</fullName>
    </recommendedName>
</protein>
<keyword evidence="1" id="KW-0472">Membrane</keyword>
<dbReference type="AlphaFoldDB" id="A0AA39I1B7"/>
<gene>
    <name evidence="2" type="ORF">QR680_012219</name>
</gene>
<accession>A0AA39I1B7</accession>
<proteinExistence type="predicted"/>
<evidence type="ECO:0000313" key="2">
    <source>
        <dbReference type="EMBL" id="KAK0415960.1"/>
    </source>
</evidence>
<dbReference type="InterPro" id="IPR045860">
    <property type="entry name" value="Snake_toxin-like_sf"/>
</dbReference>
<name>A0AA39I1B7_9BILA</name>
<sequence>MSCGPPTVVPSTYPSTAGMRVLFLVFASATLLAVAHGIKCRFNYGAKTYGYIDCPGQQFCLHADLEGGYKIADCGRSSQPLVRRFLGKAECDKYGRKHGETEDGHHIEMFCCMSDYCNSAPQLASFLTSIVPFVFVLFLL</sequence>
<keyword evidence="3" id="KW-1185">Reference proteome</keyword>
<organism evidence="2 3">
    <name type="scientific">Steinernema hermaphroditum</name>
    <dbReference type="NCBI Taxonomy" id="289476"/>
    <lineage>
        <taxon>Eukaryota</taxon>
        <taxon>Metazoa</taxon>
        <taxon>Ecdysozoa</taxon>
        <taxon>Nematoda</taxon>
        <taxon>Chromadorea</taxon>
        <taxon>Rhabditida</taxon>
        <taxon>Tylenchina</taxon>
        <taxon>Panagrolaimomorpha</taxon>
        <taxon>Strongyloidoidea</taxon>
        <taxon>Steinernematidae</taxon>
        <taxon>Steinernema</taxon>
    </lineage>
</organism>
<dbReference type="EMBL" id="JAUCMV010000002">
    <property type="protein sequence ID" value="KAK0415960.1"/>
    <property type="molecule type" value="Genomic_DNA"/>
</dbReference>